<dbReference type="InterPro" id="IPR036890">
    <property type="entry name" value="HATPase_C_sf"/>
</dbReference>
<dbReference type="PROSITE" id="PS50109">
    <property type="entry name" value="HIS_KIN"/>
    <property type="match status" value="1"/>
</dbReference>
<keyword evidence="9" id="KW-0067">ATP-binding</keyword>
<dbReference type="GO" id="GO:0005886">
    <property type="term" value="C:plasma membrane"/>
    <property type="evidence" value="ECO:0007669"/>
    <property type="project" value="UniProtKB-SubCell"/>
</dbReference>
<organism evidence="15 16">
    <name type="scientific">Paenibacillus rigui</name>
    <dbReference type="NCBI Taxonomy" id="554312"/>
    <lineage>
        <taxon>Bacteria</taxon>
        <taxon>Bacillati</taxon>
        <taxon>Bacillota</taxon>
        <taxon>Bacilli</taxon>
        <taxon>Bacillales</taxon>
        <taxon>Paenibacillaceae</taxon>
        <taxon>Paenibacillus</taxon>
    </lineage>
</organism>
<evidence type="ECO:0000256" key="3">
    <source>
        <dbReference type="ARBA" id="ARBA00012438"/>
    </source>
</evidence>
<feature type="transmembrane region" description="Helical" evidence="12">
    <location>
        <begin position="301"/>
        <end position="323"/>
    </location>
</feature>
<dbReference type="GO" id="GO:0000155">
    <property type="term" value="F:phosphorelay sensor kinase activity"/>
    <property type="evidence" value="ECO:0007669"/>
    <property type="project" value="InterPro"/>
</dbReference>
<evidence type="ECO:0000259" key="13">
    <source>
        <dbReference type="PROSITE" id="PS50109"/>
    </source>
</evidence>
<evidence type="ECO:0000256" key="11">
    <source>
        <dbReference type="ARBA" id="ARBA00023136"/>
    </source>
</evidence>
<keyword evidence="12" id="KW-0812">Transmembrane</keyword>
<dbReference type="Gene3D" id="3.30.565.10">
    <property type="entry name" value="Histidine kinase-like ATPase, C-terminal domain"/>
    <property type="match status" value="1"/>
</dbReference>
<evidence type="ECO:0000256" key="6">
    <source>
        <dbReference type="ARBA" id="ARBA00022679"/>
    </source>
</evidence>
<accession>A0A229UI29</accession>
<gene>
    <name evidence="15" type="ORF">CF651_30260</name>
</gene>
<keyword evidence="16" id="KW-1185">Reference proteome</keyword>
<comment type="caution">
    <text evidence="15">The sequence shown here is derived from an EMBL/GenBank/DDBJ whole genome shotgun (WGS) entry which is preliminary data.</text>
</comment>
<sequence>MRFIKVSIRRQLIALMSAAVILPISISILLTNFFTTKMIDEQTMEENIRLLSEGKQNIATYLDSINHASLSVYYQTKMNDILTNGTASEDDKPYIYTTLQEISQSVKHVYQVLLSLNGDNRAYLYAEQKYYYGTSAITRPTASFVKPYSAILFSTHPSSNYGIAPFPSTSYPVFSLYRPLFNVPSQEATGFLAIDVKLDALQQLSSDLYDKDRDHFFILDKAGVVVFASNDELIGRPLNESWVALLTQGNEAGSFKWDDLHFQGVIVYTKLSESYLDWTIVKQVPAHYMYERRRELTFTNATVSAVLLMLVMIAVVIVSFRLTSPLKNLIRSMNKIQAGQLNEPILVERSDEFGILAHRFQEMMYTINDLIVNKYKLDLATKTYQLKMLQAQMNPHFLHNALQSIGASALDHNAPEVYTLVSSLGQMLHYSMDTKHTIVPLSAEINYVTGYLQLQQQRFEEKLQIELELEPDTTSLPIPKMIIQPLVENFFKHGFHHTQGAAKLRIQTRLQDGLLYILVEDNGKGVAEEQLLKLRQQLAKPDSPAVDEAEGIGLTNVQLRLMLYYGVQGCMLLDTMSPHGFQVTIILPILQQEGDTIHENADR</sequence>
<keyword evidence="11 12" id="KW-0472">Membrane</keyword>
<dbReference type="Gene3D" id="1.10.8.500">
    <property type="entry name" value="HAMP domain in histidine kinase"/>
    <property type="match status" value="1"/>
</dbReference>
<dbReference type="InterPro" id="IPR010559">
    <property type="entry name" value="Sig_transdc_His_kin_internal"/>
</dbReference>
<dbReference type="GO" id="GO:0005524">
    <property type="term" value="F:ATP binding"/>
    <property type="evidence" value="ECO:0007669"/>
    <property type="project" value="UniProtKB-KW"/>
</dbReference>
<dbReference type="RefSeq" id="WP_094018592.1">
    <property type="nucleotide sequence ID" value="NZ_NMQW01000062.1"/>
</dbReference>
<evidence type="ECO:0000256" key="10">
    <source>
        <dbReference type="ARBA" id="ARBA00023012"/>
    </source>
</evidence>
<feature type="transmembrane region" description="Helical" evidence="12">
    <location>
        <begin position="12"/>
        <end position="34"/>
    </location>
</feature>
<dbReference type="Pfam" id="PF00672">
    <property type="entry name" value="HAMP"/>
    <property type="match status" value="1"/>
</dbReference>
<keyword evidence="4" id="KW-1003">Cell membrane</keyword>
<dbReference type="Pfam" id="PF02518">
    <property type="entry name" value="HATPase_c"/>
    <property type="match status" value="1"/>
</dbReference>
<dbReference type="InterPro" id="IPR005467">
    <property type="entry name" value="His_kinase_dom"/>
</dbReference>
<keyword evidence="7" id="KW-0547">Nucleotide-binding</keyword>
<evidence type="ECO:0000256" key="9">
    <source>
        <dbReference type="ARBA" id="ARBA00022840"/>
    </source>
</evidence>
<keyword evidence="8 15" id="KW-0418">Kinase</keyword>
<evidence type="ECO:0000313" key="15">
    <source>
        <dbReference type="EMBL" id="OXM82569.1"/>
    </source>
</evidence>
<keyword evidence="10" id="KW-0902">Two-component regulatory system</keyword>
<reference evidence="15 16" key="1">
    <citation type="submission" date="2017-07" db="EMBL/GenBank/DDBJ databases">
        <title>Genome sequencing and assembly of Paenibacillus rigui.</title>
        <authorList>
            <person name="Mayilraj S."/>
        </authorList>
    </citation>
    <scope>NUCLEOTIDE SEQUENCE [LARGE SCALE GENOMIC DNA]</scope>
    <source>
        <strain evidence="15 16">JCM 16352</strain>
    </source>
</reference>
<evidence type="ECO:0000256" key="4">
    <source>
        <dbReference type="ARBA" id="ARBA00022475"/>
    </source>
</evidence>
<protein>
    <recommendedName>
        <fullName evidence="3">histidine kinase</fullName>
        <ecNumber evidence="3">2.7.13.3</ecNumber>
    </recommendedName>
</protein>
<dbReference type="InterPro" id="IPR003660">
    <property type="entry name" value="HAMP_dom"/>
</dbReference>
<evidence type="ECO:0000259" key="14">
    <source>
        <dbReference type="PROSITE" id="PS50885"/>
    </source>
</evidence>
<comment type="subcellular location">
    <subcellularLocation>
        <location evidence="2">Cell membrane</location>
        <topology evidence="2">Multi-pass membrane protein</topology>
    </subcellularLocation>
</comment>
<dbReference type="Gene3D" id="3.30.450.20">
    <property type="entry name" value="PAS domain"/>
    <property type="match status" value="1"/>
</dbReference>
<comment type="catalytic activity">
    <reaction evidence="1">
        <text>ATP + protein L-histidine = ADP + protein N-phospho-L-histidine.</text>
        <dbReference type="EC" id="2.7.13.3"/>
    </reaction>
</comment>
<dbReference type="SUPFAM" id="SSF158472">
    <property type="entry name" value="HAMP domain-like"/>
    <property type="match status" value="1"/>
</dbReference>
<dbReference type="PANTHER" id="PTHR34220:SF7">
    <property type="entry name" value="SENSOR HISTIDINE KINASE YPDA"/>
    <property type="match status" value="1"/>
</dbReference>
<keyword evidence="12" id="KW-1133">Transmembrane helix</keyword>
<keyword evidence="6" id="KW-0808">Transferase</keyword>
<dbReference type="Proteomes" id="UP000215509">
    <property type="component" value="Unassembled WGS sequence"/>
</dbReference>
<dbReference type="SMART" id="SM00304">
    <property type="entry name" value="HAMP"/>
    <property type="match status" value="1"/>
</dbReference>
<evidence type="ECO:0000256" key="1">
    <source>
        <dbReference type="ARBA" id="ARBA00000085"/>
    </source>
</evidence>
<feature type="domain" description="HAMP" evidence="14">
    <location>
        <begin position="320"/>
        <end position="372"/>
    </location>
</feature>
<dbReference type="AlphaFoldDB" id="A0A229UI29"/>
<dbReference type="CDD" id="cd06225">
    <property type="entry name" value="HAMP"/>
    <property type="match status" value="1"/>
</dbReference>
<dbReference type="Pfam" id="PF06580">
    <property type="entry name" value="His_kinase"/>
    <property type="match status" value="1"/>
</dbReference>
<dbReference type="InterPro" id="IPR003594">
    <property type="entry name" value="HATPase_dom"/>
</dbReference>
<dbReference type="InterPro" id="IPR050640">
    <property type="entry name" value="Bact_2-comp_sensor_kinase"/>
</dbReference>
<dbReference type="EMBL" id="NMQW01000062">
    <property type="protein sequence ID" value="OXM82569.1"/>
    <property type="molecule type" value="Genomic_DNA"/>
</dbReference>
<evidence type="ECO:0000256" key="7">
    <source>
        <dbReference type="ARBA" id="ARBA00022741"/>
    </source>
</evidence>
<name>A0A229UI29_9BACL</name>
<dbReference type="SUPFAM" id="SSF55874">
    <property type="entry name" value="ATPase domain of HSP90 chaperone/DNA topoisomerase II/histidine kinase"/>
    <property type="match status" value="1"/>
</dbReference>
<dbReference type="PANTHER" id="PTHR34220">
    <property type="entry name" value="SENSOR HISTIDINE KINASE YPDA"/>
    <property type="match status" value="1"/>
</dbReference>
<evidence type="ECO:0000256" key="2">
    <source>
        <dbReference type="ARBA" id="ARBA00004651"/>
    </source>
</evidence>
<evidence type="ECO:0000256" key="12">
    <source>
        <dbReference type="SAM" id="Phobius"/>
    </source>
</evidence>
<evidence type="ECO:0000256" key="8">
    <source>
        <dbReference type="ARBA" id="ARBA00022777"/>
    </source>
</evidence>
<feature type="domain" description="Histidine kinase" evidence="13">
    <location>
        <begin position="370"/>
        <end position="591"/>
    </location>
</feature>
<dbReference type="OrthoDB" id="9776552at2"/>
<dbReference type="EC" id="2.7.13.3" evidence="3"/>
<evidence type="ECO:0000256" key="5">
    <source>
        <dbReference type="ARBA" id="ARBA00022553"/>
    </source>
</evidence>
<keyword evidence="5" id="KW-0597">Phosphoprotein</keyword>
<dbReference type="PROSITE" id="PS50885">
    <property type="entry name" value="HAMP"/>
    <property type="match status" value="1"/>
</dbReference>
<evidence type="ECO:0000313" key="16">
    <source>
        <dbReference type="Proteomes" id="UP000215509"/>
    </source>
</evidence>
<proteinExistence type="predicted"/>